<evidence type="ECO:0000313" key="1">
    <source>
        <dbReference type="EMBL" id="CAB4165330.1"/>
    </source>
</evidence>
<gene>
    <name evidence="1" type="ORF">UFOVP823_31</name>
</gene>
<dbReference type="Pfam" id="PF17212">
    <property type="entry name" value="Tube"/>
    <property type="match status" value="1"/>
</dbReference>
<organism evidence="1">
    <name type="scientific">uncultured Caudovirales phage</name>
    <dbReference type="NCBI Taxonomy" id="2100421"/>
    <lineage>
        <taxon>Viruses</taxon>
        <taxon>Duplodnaviria</taxon>
        <taxon>Heunggongvirae</taxon>
        <taxon>Uroviricota</taxon>
        <taxon>Caudoviricetes</taxon>
        <taxon>Peduoviridae</taxon>
        <taxon>Maltschvirus</taxon>
        <taxon>Maltschvirus maltsch</taxon>
    </lineage>
</organism>
<reference evidence="1" key="1">
    <citation type="submission" date="2020-04" db="EMBL/GenBank/DDBJ databases">
        <authorList>
            <person name="Chiriac C."/>
            <person name="Salcher M."/>
            <person name="Ghai R."/>
            <person name="Kavagutti S V."/>
        </authorList>
    </citation>
    <scope>NUCLEOTIDE SEQUENCE</scope>
</reference>
<accession>A0A6J5P084</accession>
<protein>
    <submittedName>
        <fullName evidence="1">Tail tubular protein A</fullName>
    </submittedName>
</protein>
<dbReference type="InterPro" id="IPR033767">
    <property type="entry name" value="Tail_Gp11"/>
</dbReference>
<dbReference type="EMBL" id="LR796773">
    <property type="protein sequence ID" value="CAB4165330.1"/>
    <property type="molecule type" value="Genomic_DNA"/>
</dbReference>
<name>A0A6J5P084_9CAUD</name>
<sequence length="202" mass="22385">MTSQPLQILTELDAVNLMLFAIGESPINSIEDTGLVEAVTARATLYNVSRQLQQQGWKWNTLKAYTLSPTYPLPGTIPLPSNTLRVDTTRQYGLANIYDYVDEGGQLFDVANNTNLFSADVKVDIVLLKAFDKLPSAARDLIASRAARMFQQAIIGSAQLSQFEGIDENQCLRTLQATETRNANANVFRGSYSMSRIFKGRN</sequence>
<proteinExistence type="predicted"/>